<dbReference type="InterPro" id="IPR036236">
    <property type="entry name" value="Znf_C2H2_sf"/>
</dbReference>
<evidence type="ECO:0000313" key="12">
    <source>
        <dbReference type="RefSeq" id="XP_047740954.1"/>
    </source>
</evidence>
<dbReference type="SUPFAM" id="SSF57667">
    <property type="entry name" value="beta-beta-alpha zinc fingers"/>
    <property type="match status" value="4"/>
</dbReference>
<dbReference type="GO" id="GO:0000981">
    <property type="term" value="F:DNA-binding transcription factor activity, RNA polymerase II-specific"/>
    <property type="evidence" value="ECO:0007669"/>
    <property type="project" value="TreeGrafter"/>
</dbReference>
<dbReference type="KEGG" id="hazt:125179298"/>
<evidence type="ECO:0000256" key="1">
    <source>
        <dbReference type="ARBA" id="ARBA00004123"/>
    </source>
</evidence>
<feature type="domain" description="C2H2-type" evidence="10">
    <location>
        <begin position="145"/>
        <end position="173"/>
    </location>
</feature>
<sequence>MEAKVEAFNTHLNSSQNISALLLNQFGKGGSAPASGDAAGDVDDSGSLSSKQHMEKSFRFPDNEQLGTIRKSMQERINSKILCQSEHQCQFCFNLCASEADLKQHILSHLPEIIAQKYCGSKYVNDCKKVLHKRCLSKLSSVKKFSCSECQYSCTTKRDMRRHFLRKHSTEKPIRCSECDYACTTKYSLKRHFLYKHATEKPIQCSECDYACTTKKALRSHFLYKHSTEKPFPCSECDHACTTKWDLKTHFLSKHSIENPFQCSKCNYVYTTKRALKRHFICKHSTEKSIQCSECDYACTTKEAFKSHFRYKHSTEKPSFLNEDSPTCLPFHGPPSSPDFAIITGRLLLSTSWAPQVALNSDHLPILLHLPPAMESPAPWSNRSYTNFRKVDWPSFTAAVEAALEAVPAPTSCGGESTLRSVLAAAAKQHIPAGFRKELDVAEADLSELLQGVSDWSTTKKLAVAPGKSSVTLFTPDTHQSRLHPSATICNGIIPLDKTPKILGVTWDNLFTFSPHVRAIATRATSSLRISKALAGTN</sequence>
<feature type="domain" description="C2H2-type" evidence="10">
    <location>
        <begin position="174"/>
        <end position="202"/>
    </location>
</feature>
<keyword evidence="6" id="KW-0539">Nucleus</keyword>
<reference evidence="12" key="1">
    <citation type="submission" date="2025-08" db="UniProtKB">
        <authorList>
            <consortium name="RefSeq"/>
        </authorList>
    </citation>
    <scope>IDENTIFICATION</scope>
    <source>
        <tissue evidence="12">Whole organism</tissue>
    </source>
</reference>
<evidence type="ECO:0000256" key="5">
    <source>
        <dbReference type="ARBA" id="ARBA00022833"/>
    </source>
</evidence>
<gene>
    <name evidence="12" type="primary">LOC125179298</name>
</gene>
<dbReference type="GO" id="GO:0000978">
    <property type="term" value="F:RNA polymerase II cis-regulatory region sequence-specific DNA binding"/>
    <property type="evidence" value="ECO:0007669"/>
    <property type="project" value="TreeGrafter"/>
</dbReference>
<accession>A0A979FXP9</accession>
<dbReference type="OrthoDB" id="10072016at2759"/>
<evidence type="ECO:0000259" key="10">
    <source>
        <dbReference type="PROSITE" id="PS50157"/>
    </source>
</evidence>
<comment type="similarity">
    <text evidence="7">Belongs to the snail C2H2-type zinc-finger protein family.</text>
</comment>
<feature type="region of interest" description="Disordered" evidence="9">
    <location>
        <begin position="34"/>
        <end position="55"/>
    </location>
</feature>
<evidence type="ECO:0000256" key="3">
    <source>
        <dbReference type="ARBA" id="ARBA00022737"/>
    </source>
</evidence>
<dbReference type="InterPro" id="IPR013087">
    <property type="entry name" value="Znf_C2H2_type"/>
</dbReference>
<dbReference type="GO" id="GO:0008270">
    <property type="term" value="F:zinc ion binding"/>
    <property type="evidence" value="ECO:0007669"/>
    <property type="project" value="UniProtKB-KW"/>
</dbReference>
<dbReference type="Gene3D" id="3.30.160.60">
    <property type="entry name" value="Classic Zinc Finger"/>
    <property type="match status" value="4"/>
</dbReference>
<organism evidence="11 12">
    <name type="scientific">Hyalella azteca</name>
    <name type="common">Amphipod</name>
    <dbReference type="NCBI Taxonomy" id="294128"/>
    <lineage>
        <taxon>Eukaryota</taxon>
        <taxon>Metazoa</taxon>
        <taxon>Ecdysozoa</taxon>
        <taxon>Arthropoda</taxon>
        <taxon>Crustacea</taxon>
        <taxon>Multicrustacea</taxon>
        <taxon>Malacostraca</taxon>
        <taxon>Eumalacostraca</taxon>
        <taxon>Peracarida</taxon>
        <taxon>Amphipoda</taxon>
        <taxon>Senticaudata</taxon>
        <taxon>Talitrida</taxon>
        <taxon>Talitroidea</taxon>
        <taxon>Hyalellidae</taxon>
        <taxon>Hyalella</taxon>
    </lineage>
</organism>
<dbReference type="PROSITE" id="PS00028">
    <property type="entry name" value="ZINC_FINGER_C2H2_1"/>
    <property type="match status" value="7"/>
</dbReference>
<dbReference type="RefSeq" id="XP_047740954.1">
    <property type="nucleotide sequence ID" value="XM_047884998.1"/>
</dbReference>
<dbReference type="GO" id="GO:0005634">
    <property type="term" value="C:nucleus"/>
    <property type="evidence" value="ECO:0007669"/>
    <property type="project" value="UniProtKB-SubCell"/>
</dbReference>
<dbReference type="PANTHER" id="PTHR24388">
    <property type="entry name" value="ZINC FINGER PROTEIN"/>
    <property type="match status" value="1"/>
</dbReference>
<keyword evidence="11" id="KW-1185">Reference proteome</keyword>
<evidence type="ECO:0000256" key="7">
    <source>
        <dbReference type="ARBA" id="ARBA00037948"/>
    </source>
</evidence>
<keyword evidence="5" id="KW-0862">Zinc</keyword>
<dbReference type="OMA" id="SECDHAC"/>
<feature type="compositionally biased region" description="Low complexity" evidence="9">
    <location>
        <begin position="34"/>
        <end position="50"/>
    </location>
</feature>
<evidence type="ECO:0000256" key="8">
    <source>
        <dbReference type="PROSITE-ProRule" id="PRU00042"/>
    </source>
</evidence>
<dbReference type="InterPro" id="IPR050527">
    <property type="entry name" value="Snail/Krueppel_Znf"/>
</dbReference>
<dbReference type="PANTHER" id="PTHR24388:SF54">
    <property type="entry name" value="PROTEIN ESCARGOT"/>
    <property type="match status" value="1"/>
</dbReference>
<keyword evidence="2" id="KW-0479">Metal-binding</keyword>
<dbReference type="SMART" id="SM00355">
    <property type="entry name" value="ZnF_C2H2"/>
    <property type="match status" value="7"/>
</dbReference>
<evidence type="ECO:0000256" key="6">
    <source>
        <dbReference type="ARBA" id="ARBA00023242"/>
    </source>
</evidence>
<evidence type="ECO:0000256" key="9">
    <source>
        <dbReference type="SAM" id="MobiDB-lite"/>
    </source>
</evidence>
<evidence type="ECO:0000256" key="2">
    <source>
        <dbReference type="ARBA" id="ARBA00022723"/>
    </source>
</evidence>
<dbReference type="AlphaFoldDB" id="A0A979FXP9"/>
<feature type="domain" description="C2H2-type" evidence="10">
    <location>
        <begin position="261"/>
        <end position="289"/>
    </location>
</feature>
<dbReference type="Pfam" id="PF00096">
    <property type="entry name" value="zf-C2H2"/>
    <property type="match status" value="1"/>
</dbReference>
<feature type="domain" description="C2H2-type" evidence="10">
    <location>
        <begin position="203"/>
        <end position="231"/>
    </location>
</feature>
<dbReference type="Proteomes" id="UP000694843">
    <property type="component" value="Unplaced"/>
</dbReference>
<comment type="subcellular location">
    <subcellularLocation>
        <location evidence="1">Nucleus</location>
    </subcellularLocation>
</comment>
<protein>
    <submittedName>
        <fullName evidence="12">Zinc finger protein-like</fullName>
    </submittedName>
</protein>
<dbReference type="GeneID" id="125179298"/>
<name>A0A979FXP9_HYAAZ</name>
<feature type="domain" description="C2H2-type" evidence="10">
    <location>
        <begin position="232"/>
        <end position="260"/>
    </location>
</feature>
<keyword evidence="4 8" id="KW-0863">Zinc-finger</keyword>
<dbReference type="PROSITE" id="PS50157">
    <property type="entry name" value="ZINC_FINGER_C2H2_2"/>
    <property type="match status" value="6"/>
</dbReference>
<evidence type="ECO:0000256" key="4">
    <source>
        <dbReference type="ARBA" id="ARBA00022771"/>
    </source>
</evidence>
<feature type="domain" description="C2H2-type" evidence="10">
    <location>
        <begin position="290"/>
        <end position="318"/>
    </location>
</feature>
<proteinExistence type="inferred from homology"/>
<evidence type="ECO:0000313" key="11">
    <source>
        <dbReference type="Proteomes" id="UP000694843"/>
    </source>
</evidence>
<keyword evidence="3" id="KW-0677">Repeat</keyword>